<dbReference type="EMBL" id="FNQV01000010">
    <property type="protein sequence ID" value="SEA50615.1"/>
    <property type="molecule type" value="Genomic_DNA"/>
</dbReference>
<name>A0A1H4BR23_9ACTO</name>
<dbReference type="OrthoDB" id="5191926at2"/>
<protein>
    <submittedName>
        <fullName evidence="1">Uncharacterized protein</fullName>
    </submittedName>
</protein>
<evidence type="ECO:0000313" key="2">
    <source>
        <dbReference type="Proteomes" id="UP000199288"/>
    </source>
</evidence>
<evidence type="ECO:0000313" key="1">
    <source>
        <dbReference type="EMBL" id="SEA50615.1"/>
    </source>
</evidence>
<reference evidence="2" key="1">
    <citation type="submission" date="2016-10" db="EMBL/GenBank/DDBJ databases">
        <authorList>
            <person name="Varghese N."/>
            <person name="Submissions S."/>
        </authorList>
    </citation>
    <scope>NUCLEOTIDE SEQUENCE [LARGE SCALE GENOMIC DNA]</scope>
    <source>
        <strain evidence="2">KPR-1</strain>
    </source>
</reference>
<dbReference type="RefSeq" id="WP_092565007.1">
    <property type="nucleotide sequence ID" value="NZ_FNQV01000010.1"/>
</dbReference>
<sequence length="154" mass="17259">MSIDAEYPGYPRHPEHTDWLLELGRATYAAAGLSGIAFDLLRVHSGFESEDLYKDPLGRLLEKLRRTPPAVGGIEDFIALAEDALVVRNDVLHALPVLHGLRRRRSDDLGYVRNYYDLASLREATQVMQNARRKGNEVLYAGGGEAVRRWVESG</sequence>
<proteinExistence type="predicted"/>
<dbReference type="Proteomes" id="UP000199288">
    <property type="component" value="Unassembled WGS sequence"/>
</dbReference>
<organism evidence="1 2">
    <name type="scientific">Bowdeniella nasicola</name>
    <dbReference type="NCBI Taxonomy" id="208480"/>
    <lineage>
        <taxon>Bacteria</taxon>
        <taxon>Bacillati</taxon>
        <taxon>Actinomycetota</taxon>
        <taxon>Actinomycetes</taxon>
        <taxon>Actinomycetales</taxon>
        <taxon>Actinomycetaceae</taxon>
        <taxon>Bowdeniella</taxon>
    </lineage>
</organism>
<keyword evidence="2" id="KW-1185">Reference proteome</keyword>
<accession>A0A1H4BR23</accession>
<gene>
    <name evidence="1" type="ORF">SAMN02910418_01749</name>
</gene>
<dbReference type="AlphaFoldDB" id="A0A1H4BR23"/>